<evidence type="ECO:0000313" key="1">
    <source>
        <dbReference type="EMBL" id="GIL38149.1"/>
    </source>
</evidence>
<keyword evidence="2" id="KW-1185">Reference proteome</keyword>
<protein>
    <submittedName>
        <fullName evidence="1">Uncharacterized protein</fullName>
    </submittedName>
</protein>
<proteinExistence type="predicted"/>
<comment type="caution">
    <text evidence="1">The sequence shown here is derived from an EMBL/GenBank/DDBJ whole genome shotgun (WGS) entry which is preliminary data.</text>
</comment>
<dbReference type="RefSeq" id="WP_420241108.1">
    <property type="nucleotide sequence ID" value="NZ_BOPV01000001.1"/>
</dbReference>
<reference evidence="1" key="1">
    <citation type="submission" date="2021-02" db="EMBL/GenBank/DDBJ databases">
        <title>Genome sequence of Rhodospirillales sp. strain TMPK1 isolated from soil.</title>
        <authorList>
            <person name="Nakai R."/>
            <person name="Kusada H."/>
            <person name="Tamaki H."/>
        </authorList>
    </citation>
    <scope>NUCLEOTIDE SEQUENCE</scope>
    <source>
        <strain evidence="1">TMPK1</strain>
    </source>
</reference>
<dbReference type="Proteomes" id="UP000681075">
    <property type="component" value="Unassembled WGS sequence"/>
</dbReference>
<accession>A0A8S8X9C8</accession>
<dbReference type="AlphaFoldDB" id="A0A8S8X9C8"/>
<evidence type="ECO:0000313" key="2">
    <source>
        <dbReference type="Proteomes" id="UP000681075"/>
    </source>
</evidence>
<organism evidence="1 2">
    <name type="scientific">Roseiterribacter gracilis</name>
    <dbReference type="NCBI Taxonomy" id="2812848"/>
    <lineage>
        <taxon>Bacteria</taxon>
        <taxon>Pseudomonadati</taxon>
        <taxon>Pseudomonadota</taxon>
        <taxon>Alphaproteobacteria</taxon>
        <taxon>Rhodospirillales</taxon>
        <taxon>Roseiterribacteraceae</taxon>
        <taxon>Roseiterribacter</taxon>
    </lineage>
</organism>
<dbReference type="EMBL" id="BOPV01000001">
    <property type="protein sequence ID" value="GIL38149.1"/>
    <property type="molecule type" value="Genomic_DNA"/>
</dbReference>
<gene>
    <name evidence="1" type="ORF">TMPK1_03860</name>
</gene>
<sequence length="139" mass="15223">MSDLSTNPKDPALVMSALWQDDCDRLEEAVRFASQRELAVINAANEDERVEAERVYIAAAKVRDRQVDRLDILLDAIFQTKAQSFEGAAAKLAVAIRADATSPDDPERPWPHLRSVHADLDRLIAALKNAAANDDTAGA</sequence>
<name>A0A8S8X9C8_9PROT</name>